<evidence type="ECO:0000256" key="8">
    <source>
        <dbReference type="ARBA" id="ARBA00023136"/>
    </source>
</evidence>
<evidence type="ECO:0000256" key="7">
    <source>
        <dbReference type="ARBA" id="ARBA00022989"/>
    </source>
</evidence>
<evidence type="ECO:0000313" key="11">
    <source>
        <dbReference type="Proteomes" id="UP001157439"/>
    </source>
</evidence>
<keyword evidence="6" id="KW-0812">Transmembrane</keyword>
<sequence length="213" mass="23910">MIRRRQSGFTLLEVMLVVLLIGMSAAAVVLSMSTNSVEDELKKQAQKFMAVTEIALQEATLSGRFAGILVEDNSYSFLVYDDEVRRATETDEQKKQRRLNQSNLPKWLALSGRRGFERQTMAQGIDLELTIDGLPLDQEEDGGESWFDDDFIEATNANKHPEPQLLLFPSGEMTAFELIFASKNDKGEDVIVEVIGDPLGRMHIVGEEPEDEQ</sequence>
<dbReference type="InterPro" id="IPR002416">
    <property type="entry name" value="T2SS_protein-GspH"/>
</dbReference>
<dbReference type="Gene3D" id="3.55.40.10">
    <property type="entry name" value="minor pseudopilin epsh domain"/>
    <property type="match status" value="1"/>
</dbReference>
<reference evidence="10 11" key="1">
    <citation type="journal article" date="2014" name="Int. J. Syst. Evol. Microbiol.">
        <title>Complete genome sequence of Corynebacterium casei LMG S-19264T (=DSM 44701T), isolated from a smear-ripened cheese.</title>
        <authorList>
            <consortium name="US DOE Joint Genome Institute (JGI-PGF)"/>
            <person name="Walter F."/>
            <person name="Albersmeier A."/>
            <person name="Kalinowski J."/>
            <person name="Ruckert C."/>
        </authorList>
    </citation>
    <scope>NUCLEOTIDE SEQUENCE [LARGE SCALE GENOMIC DNA]</scope>
    <source>
        <strain evidence="10 11">NBRC 112785</strain>
    </source>
</reference>
<proteinExistence type="predicted"/>
<dbReference type="RefSeq" id="WP_095496984.1">
    <property type="nucleotide sequence ID" value="NZ_BSPO01000002.1"/>
</dbReference>
<dbReference type="NCBIfam" id="TIGR01708">
    <property type="entry name" value="typeII_sec_gspH"/>
    <property type="match status" value="1"/>
</dbReference>
<dbReference type="Pfam" id="PF07963">
    <property type="entry name" value="N_methyl"/>
    <property type="match status" value="1"/>
</dbReference>
<gene>
    <name evidence="10" type="primary">gspH</name>
    <name evidence="10" type="ORF">GCM10007894_14470</name>
</gene>
<evidence type="ECO:0000256" key="2">
    <source>
        <dbReference type="ARBA" id="ARBA00021549"/>
    </source>
</evidence>
<keyword evidence="5" id="KW-0997">Cell inner membrane</keyword>
<keyword evidence="11" id="KW-1185">Reference proteome</keyword>
<keyword evidence="7" id="KW-1133">Transmembrane helix</keyword>
<dbReference type="AlphaFoldDB" id="A0AA37TVI8"/>
<accession>A0AA37TVI8</accession>
<comment type="caution">
    <text evidence="10">The sequence shown here is derived from an EMBL/GenBank/DDBJ whole genome shotgun (WGS) entry which is preliminary data.</text>
</comment>
<dbReference type="GO" id="GO:0015627">
    <property type="term" value="C:type II protein secretion system complex"/>
    <property type="evidence" value="ECO:0007669"/>
    <property type="project" value="InterPro"/>
</dbReference>
<dbReference type="NCBIfam" id="TIGR02532">
    <property type="entry name" value="IV_pilin_GFxxxE"/>
    <property type="match status" value="1"/>
</dbReference>
<dbReference type="InterPro" id="IPR049875">
    <property type="entry name" value="TypeII_GspH"/>
</dbReference>
<organism evidence="10 11">
    <name type="scientific">Paraferrimonas haliotis</name>
    <dbReference type="NCBI Taxonomy" id="2013866"/>
    <lineage>
        <taxon>Bacteria</taxon>
        <taxon>Pseudomonadati</taxon>
        <taxon>Pseudomonadota</taxon>
        <taxon>Gammaproteobacteria</taxon>
        <taxon>Alteromonadales</taxon>
        <taxon>Ferrimonadaceae</taxon>
        <taxon>Paraferrimonas</taxon>
    </lineage>
</organism>
<dbReference type="GO" id="GO:0005886">
    <property type="term" value="C:plasma membrane"/>
    <property type="evidence" value="ECO:0007669"/>
    <property type="project" value="UniProtKB-SubCell"/>
</dbReference>
<keyword evidence="3" id="KW-1003">Cell membrane</keyword>
<comment type="subcellular location">
    <subcellularLocation>
        <location evidence="1">Cell inner membrane</location>
        <topology evidence="1">Single-pass membrane protein</topology>
    </subcellularLocation>
</comment>
<dbReference type="InterPro" id="IPR045584">
    <property type="entry name" value="Pilin-like"/>
</dbReference>
<evidence type="ECO:0000256" key="1">
    <source>
        <dbReference type="ARBA" id="ARBA00004377"/>
    </source>
</evidence>
<evidence type="ECO:0000256" key="4">
    <source>
        <dbReference type="ARBA" id="ARBA00022481"/>
    </source>
</evidence>
<evidence type="ECO:0000256" key="3">
    <source>
        <dbReference type="ARBA" id="ARBA00022475"/>
    </source>
</evidence>
<evidence type="ECO:0000256" key="5">
    <source>
        <dbReference type="ARBA" id="ARBA00022519"/>
    </source>
</evidence>
<dbReference type="PRINTS" id="PR00885">
    <property type="entry name" value="BCTERIALGSPH"/>
</dbReference>
<dbReference type="InterPro" id="IPR012902">
    <property type="entry name" value="N_methyl_site"/>
</dbReference>
<keyword evidence="8" id="KW-0472">Membrane</keyword>
<dbReference type="SUPFAM" id="SSF54523">
    <property type="entry name" value="Pili subunits"/>
    <property type="match status" value="1"/>
</dbReference>
<dbReference type="EMBL" id="BSPO01000002">
    <property type="protein sequence ID" value="GLS83470.1"/>
    <property type="molecule type" value="Genomic_DNA"/>
</dbReference>
<dbReference type="Proteomes" id="UP001157439">
    <property type="component" value="Unassembled WGS sequence"/>
</dbReference>
<name>A0AA37TVI8_9GAMM</name>
<evidence type="ECO:0000256" key="9">
    <source>
        <dbReference type="ARBA" id="ARBA00030775"/>
    </source>
</evidence>
<evidence type="ECO:0000256" key="6">
    <source>
        <dbReference type="ARBA" id="ARBA00022692"/>
    </source>
</evidence>
<dbReference type="GO" id="GO:0015628">
    <property type="term" value="P:protein secretion by the type II secretion system"/>
    <property type="evidence" value="ECO:0007669"/>
    <property type="project" value="InterPro"/>
</dbReference>
<evidence type="ECO:0000313" key="10">
    <source>
        <dbReference type="EMBL" id="GLS83470.1"/>
    </source>
</evidence>
<protein>
    <recommendedName>
        <fullName evidence="2">Type II secretion system protein H</fullName>
    </recommendedName>
    <alternativeName>
        <fullName evidence="9">General secretion pathway protein H</fullName>
    </alternativeName>
</protein>
<dbReference type="PROSITE" id="PS00409">
    <property type="entry name" value="PROKAR_NTER_METHYL"/>
    <property type="match status" value="1"/>
</dbReference>
<keyword evidence="4" id="KW-0488">Methylation</keyword>